<reference evidence="1" key="1">
    <citation type="submission" date="2018-03" db="EMBL/GenBank/DDBJ databases">
        <authorList>
            <person name="Nunes O.C."/>
            <person name="Lopes A.R."/>
            <person name="Froufe H."/>
            <person name="Munoz-Merida A."/>
            <person name="Barroso C."/>
            <person name="Egas C."/>
        </authorList>
    </citation>
    <scope>NUCLEOTIDE SEQUENCE</scope>
    <source>
        <strain evidence="1">ON4</strain>
    </source>
</reference>
<evidence type="ECO:0000313" key="1">
    <source>
        <dbReference type="EMBL" id="MDJ1372652.1"/>
    </source>
</evidence>
<proteinExistence type="predicted"/>
<reference evidence="1" key="2">
    <citation type="journal article" date="2022" name="Sci. Rep.">
        <title>In silico prediction of the enzymes involved in the degradation of the herbicide molinate by Gulosibacter molinativorax ON4T.</title>
        <authorList>
            <person name="Lopes A.R."/>
            <person name="Bunin E."/>
            <person name="Viana A.T."/>
            <person name="Froufe H."/>
            <person name="Munoz-Merida A."/>
            <person name="Pinho D."/>
            <person name="Figueiredo J."/>
            <person name="Barroso C."/>
            <person name="Vaz-Moreira I."/>
            <person name="Bellanger X."/>
            <person name="Egas C."/>
            <person name="Nunes O.C."/>
        </authorList>
    </citation>
    <scope>NUCLEOTIDE SEQUENCE</scope>
    <source>
        <strain evidence="1">ON4</strain>
    </source>
</reference>
<organism evidence="1 2">
    <name type="scientific">Gulosibacter molinativorax</name>
    <dbReference type="NCBI Taxonomy" id="256821"/>
    <lineage>
        <taxon>Bacteria</taxon>
        <taxon>Bacillati</taxon>
        <taxon>Actinomycetota</taxon>
        <taxon>Actinomycetes</taxon>
        <taxon>Micrococcales</taxon>
        <taxon>Microbacteriaceae</taxon>
        <taxon>Gulosibacter</taxon>
    </lineage>
</organism>
<dbReference type="EMBL" id="PXVD01000036">
    <property type="protein sequence ID" value="MDJ1372652.1"/>
    <property type="molecule type" value="Genomic_DNA"/>
</dbReference>
<name>A0ABT7CBS5_9MICO</name>
<sequence>MALTDIQSDDLLAEISLLRKNEGFVARRVQPRSILLAVLDGGGDSFERLRHRFISAIHTLDDDEAALLLDVFALSPETEGVARLLERRKIHGTKIDRGTETVASRELPALEHLLSRLVTGRYAQSPYTLEVPDMHNGIIYEQTSTLIVIENRKWKETREHYRFVATFEEMDYLTISRSYPAEAIPYPGGAFKINTRAVEGAGWNDHFWHLNAERTEVEPMRRGEGYDIRFSLRPTDVVEPRSHRLAARAFHQRSLLASIQVGFIGDRPKSIWKFDQVSPFAIPESGNEYTAVEMDERGVASLRMRDVHGGLFSGLAWSW</sequence>
<dbReference type="Proteomes" id="UP001170379">
    <property type="component" value="Unassembled WGS sequence"/>
</dbReference>
<keyword evidence="2" id="KW-1185">Reference proteome</keyword>
<protein>
    <submittedName>
        <fullName evidence="1">Uncharacterized protein</fullName>
    </submittedName>
</protein>
<evidence type="ECO:0000313" key="2">
    <source>
        <dbReference type="Proteomes" id="UP001170379"/>
    </source>
</evidence>
<dbReference type="RefSeq" id="WP_026936701.1">
    <property type="nucleotide sequence ID" value="NZ_CP028426.1"/>
</dbReference>
<accession>A0ABT7CBS5</accession>
<comment type="caution">
    <text evidence="1">The sequence shown here is derived from an EMBL/GenBank/DDBJ whole genome shotgun (WGS) entry which is preliminary data.</text>
</comment>
<gene>
    <name evidence="1" type="ORF">C7K25_15030</name>
</gene>